<reference evidence="2" key="1">
    <citation type="submission" date="2018-02" db="EMBL/GenBank/DDBJ databases">
        <authorList>
            <person name="Cohen D.B."/>
            <person name="Kent A.D."/>
        </authorList>
    </citation>
    <scope>NUCLEOTIDE SEQUENCE</scope>
</reference>
<feature type="compositionally biased region" description="Basic and acidic residues" evidence="1">
    <location>
        <begin position="226"/>
        <end position="236"/>
    </location>
</feature>
<proteinExistence type="predicted"/>
<feature type="region of interest" description="Disordered" evidence="1">
    <location>
        <begin position="214"/>
        <end position="236"/>
    </location>
</feature>
<protein>
    <submittedName>
        <fullName evidence="2">Uncharacterized protein</fullName>
    </submittedName>
</protein>
<dbReference type="EMBL" id="OIVN01000183">
    <property type="protein sequence ID" value="SPC75831.1"/>
    <property type="molecule type" value="Genomic_DNA"/>
</dbReference>
<dbReference type="AlphaFoldDB" id="A0A2N9EMA7"/>
<feature type="region of interest" description="Disordered" evidence="1">
    <location>
        <begin position="391"/>
        <end position="416"/>
    </location>
</feature>
<sequence>MEDLKEQKGKATGEHRWGAGQSSSDAFVSDLQRMINRNFFVEVCRIAESESRAMDFSDLISADYVLRRLSEELFAFAFLALSDREDGGHSADETPLVSGSSKGDGSERLSIARSYLSIADKESLKEDEGFGLKIPEDVVLRIPDSDERACLSKYDDVDFYEVDFNAGLRFPLQPFMKELLKRLRLSPGMATAKLNKEKLKRMLEQKDVVLVNLGKKHQGDTTSKPSSDEVTVRPPAKDRVIDKPLTLALDPSLALRPAKSVVTKEDVDEYAKLNTDVVKRALAHSLMKGLTEAMVVPNRCMHWEEGIVKLKSQLTDAMDANKTLSSTAAELIREKSLLTDELTRVGIESSVKEKELRRMTESYGKALDQLKTLSEQMEMAGACAMEEYKLSDASPADGGNDTAESADPQLVDDATN</sequence>
<gene>
    <name evidence="2" type="ORF">FSB_LOCUS3713</name>
</gene>
<evidence type="ECO:0000256" key="1">
    <source>
        <dbReference type="SAM" id="MobiDB-lite"/>
    </source>
</evidence>
<feature type="region of interest" description="Disordered" evidence="1">
    <location>
        <begin position="1"/>
        <end position="20"/>
    </location>
</feature>
<organism evidence="2">
    <name type="scientific">Fagus sylvatica</name>
    <name type="common">Beechnut</name>
    <dbReference type="NCBI Taxonomy" id="28930"/>
    <lineage>
        <taxon>Eukaryota</taxon>
        <taxon>Viridiplantae</taxon>
        <taxon>Streptophyta</taxon>
        <taxon>Embryophyta</taxon>
        <taxon>Tracheophyta</taxon>
        <taxon>Spermatophyta</taxon>
        <taxon>Magnoliopsida</taxon>
        <taxon>eudicotyledons</taxon>
        <taxon>Gunneridae</taxon>
        <taxon>Pentapetalae</taxon>
        <taxon>rosids</taxon>
        <taxon>fabids</taxon>
        <taxon>Fagales</taxon>
        <taxon>Fagaceae</taxon>
        <taxon>Fagus</taxon>
    </lineage>
</organism>
<accession>A0A2N9EMA7</accession>
<feature type="compositionally biased region" description="Basic and acidic residues" evidence="1">
    <location>
        <begin position="1"/>
        <end position="17"/>
    </location>
</feature>
<evidence type="ECO:0000313" key="2">
    <source>
        <dbReference type="EMBL" id="SPC75831.1"/>
    </source>
</evidence>
<feature type="region of interest" description="Disordered" evidence="1">
    <location>
        <begin position="86"/>
        <end position="106"/>
    </location>
</feature>
<name>A0A2N9EMA7_FAGSY</name>